<dbReference type="PATRIC" id="fig|401562.3.peg.779"/>
<dbReference type="Proteomes" id="UP000078272">
    <property type="component" value="Unassembled WGS sequence"/>
</dbReference>
<feature type="chain" id="PRO_5008041771" description="Outer membrane protein beta-barrel domain-containing protein" evidence="2">
    <location>
        <begin position="22"/>
        <end position="279"/>
    </location>
</feature>
<comment type="caution">
    <text evidence="4">The sequence shown here is derived from an EMBL/GenBank/DDBJ whole genome shotgun (WGS) entry which is preliminary data.</text>
</comment>
<sequence>MKLKTLLLFGTAVLLSSAASAADLGPIYREAPELVPVEIGTGWYLRGDVGYNFRGDAIDRRFPSFMGAAGPAVKFDDSNDVSGSVGMGYQFNDFLRADATFDYMPSGDRNGSAFYGCGVLKDITTNGQLSTINTTGVCRDNASAEADLYTYMANAYVDLGTVVGFTPYVGAGLGVTNLRASMRETLHCNEGGDPTVDCSASFAGAQKGLPYELVASDRESSSWNLSYALMAGLGYSVSQNLKLDVGYRYFAVPDAELFGQKNEKMDFHQVRVGLRYALW</sequence>
<dbReference type="InterPro" id="IPR027385">
    <property type="entry name" value="Beta-barrel_OMP"/>
</dbReference>
<evidence type="ECO:0000256" key="2">
    <source>
        <dbReference type="SAM" id="SignalP"/>
    </source>
</evidence>
<evidence type="ECO:0000259" key="3">
    <source>
        <dbReference type="Pfam" id="PF13505"/>
    </source>
</evidence>
<dbReference type="AlphaFoldDB" id="A0A175RBA3"/>
<gene>
    <name evidence="4" type="ORF">NS226_07385</name>
</gene>
<evidence type="ECO:0000313" key="5">
    <source>
        <dbReference type="Proteomes" id="UP000078272"/>
    </source>
</evidence>
<dbReference type="SUPFAM" id="SSF56925">
    <property type="entry name" value="OMPA-like"/>
    <property type="match status" value="1"/>
</dbReference>
<dbReference type="InterPro" id="IPR011250">
    <property type="entry name" value="OMP/PagP_B-barrel"/>
</dbReference>
<dbReference type="RefSeq" id="WP_058634425.1">
    <property type="nucleotide sequence ID" value="NZ_LDPZ01000014.1"/>
</dbReference>
<dbReference type="Pfam" id="PF13505">
    <property type="entry name" value="OMP_b-brl"/>
    <property type="match status" value="1"/>
</dbReference>
<dbReference type="EMBL" id="LDPZ01000014">
    <property type="protein sequence ID" value="KTQ96605.1"/>
    <property type="molecule type" value="Genomic_DNA"/>
</dbReference>
<reference evidence="4 5" key="1">
    <citation type="journal article" date="2016" name="Front. Microbiol.">
        <title>Genomic Resource of Rice Seed Associated Bacteria.</title>
        <authorList>
            <person name="Midha S."/>
            <person name="Bansal K."/>
            <person name="Sharma S."/>
            <person name="Kumar N."/>
            <person name="Patil P.P."/>
            <person name="Chaudhry V."/>
            <person name="Patil P.B."/>
        </authorList>
    </citation>
    <scope>NUCLEOTIDE SEQUENCE [LARGE SCALE GENOMIC DNA]</scope>
    <source>
        <strain evidence="4 5">NS226</strain>
    </source>
</reference>
<protein>
    <recommendedName>
        <fullName evidence="3">Outer membrane protein beta-barrel domain-containing protein</fullName>
    </recommendedName>
</protein>
<evidence type="ECO:0000313" key="4">
    <source>
        <dbReference type="EMBL" id="KTQ96605.1"/>
    </source>
</evidence>
<organism evidence="4 5">
    <name type="scientific">Aureimonas ureilytica</name>
    <dbReference type="NCBI Taxonomy" id="401562"/>
    <lineage>
        <taxon>Bacteria</taxon>
        <taxon>Pseudomonadati</taxon>
        <taxon>Pseudomonadota</taxon>
        <taxon>Alphaproteobacteria</taxon>
        <taxon>Hyphomicrobiales</taxon>
        <taxon>Aurantimonadaceae</taxon>
        <taxon>Aureimonas</taxon>
    </lineage>
</organism>
<dbReference type="Gene3D" id="2.40.160.20">
    <property type="match status" value="1"/>
</dbReference>
<keyword evidence="1 2" id="KW-0732">Signal</keyword>
<evidence type="ECO:0000256" key="1">
    <source>
        <dbReference type="ARBA" id="ARBA00022729"/>
    </source>
</evidence>
<feature type="signal peptide" evidence="2">
    <location>
        <begin position="1"/>
        <end position="21"/>
    </location>
</feature>
<proteinExistence type="predicted"/>
<accession>A0A175RBA3</accession>
<feature type="domain" description="Outer membrane protein beta-barrel" evidence="3">
    <location>
        <begin position="11"/>
        <end position="276"/>
    </location>
</feature>
<name>A0A175RBA3_9HYPH</name>